<name>A0AAV9J9U5_9PEZI</name>
<protein>
    <submittedName>
        <fullName evidence="2">Uncharacterized protein</fullName>
    </submittedName>
</protein>
<comment type="caution">
    <text evidence="2">The sequence shown here is derived from an EMBL/GenBank/DDBJ whole genome shotgun (WGS) entry which is preliminary data.</text>
</comment>
<organism evidence="2 3">
    <name type="scientific">Oleoguttula mirabilis</name>
    <dbReference type="NCBI Taxonomy" id="1507867"/>
    <lineage>
        <taxon>Eukaryota</taxon>
        <taxon>Fungi</taxon>
        <taxon>Dikarya</taxon>
        <taxon>Ascomycota</taxon>
        <taxon>Pezizomycotina</taxon>
        <taxon>Dothideomycetes</taxon>
        <taxon>Dothideomycetidae</taxon>
        <taxon>Mycosphaerellales</taxon>
        <taxon>Teratosphaeriaceae</taxon>
        <taxon>Oleoguttula</taxon>
    </lineage>
</organism>
<accession>A0AAV9J9U5</accession>
<proteinExistence type="predicted"/>
<evidence type="ECO:0000313" key="3">
    <source>
        <dbReference type="Proteomes" id="UP001324427"/>
    </source>
</evidence>
<sequence>MAAQKTQAIEIPSQRRESAFLSLSPFQSTPHASPVATETVASPVSGNAALLANTIEPLQKMQRSTSESSTGSEAATSFLRLNALRDE</sequence>
<dbReference type="EMBL" id="JAVFHQ010000047">
    <property type="protein sequence ID" value="KAK4541869.1"/>
    <property type="molecule type" value="Genomic_DNA"/>
</dbReference>
<dbReference type="AlphaFoldDB" id="A0AAV9J9U5"/>
<feature type="compositionally biased region" description="Low complexity" evidence="1">
    <location>
        <begin position="64"/>
        <end position="77"/>
    </location>
</feature>
<reference evidence="2 3" key="1">
    <citation type="submission" date="2021-11" db="EMBL/GenBank/DDBJ databases">
        <title>Black yeast isolated from Biological Soil Crust.</title>
        <authorList>
            <person name="Kurbessoian T."/>
        </authorList>
    </citation>
    <scope>NUCLEOTIDE SEQUENCE [LARGE SCALE GENOMIC DNA]</scope>
    <source>
        <strain evidence="2 3">CCFEE 5522</strain>
    </source>
</reference>
<evidence type="ECO:0000256" key="1">
    <source>
        <dbReference type="SAM" id="MobiDB-lite"/>
    </source>
</evidence>
<evidence type="ECO:0000313" key="2">
    <source>
        <dbReference type="EMBL" id="KAK4541869.1"/>
    </source>
</evidence>
<dbReference type="Proteomes" id="UP001324427">
    <property type="component" value="Unassembled WGS sequence"/>
</dbReference>
<feature type="region of interest" description="Disordered" evidence="1">
    <location>
        <begin position="60"/>
        <end position="87"/>
    </location>
</feature>
<keyword evidence="3" id="KW-1185">Reference proteome</keyword>
<gene>
    <name evidence="2" type="ORF">LTR36_007233</name>
</gene>